<dbReference type="EMBL" id="JAUMVS010000389">
    <property type="protein sequence ID" value="MDO4842956.1"/>
    <property type="molecule type" value="Genomic_DNA"/>
</dbReference>
<proteinExistence type="predicted"/>
<evidence type="ECO:0000259" key="1">
    <source>
        <dbReference type="Pfam" id="PF16112"/>
    </source>
</evidence>
<organism evidence="2 3">
    <name type="scientific">Phoenicibacter congonensis</name>
    <dbReference type="NCBI Taxonomy" id="1944646"/>
    <lineage>
        <taxon>Bacteria</taxon>
        <taxon>Bacillati</taxon>
        <taxon>Actinomycetota</taxon>
        <taxon>Coriobacteriia</taxon>
        <taxon>Eggerthellales</taxon>
        <taxon>Eggerthellaceae</taxon>
        <taxon>Phoenicibacter</taxon>
    </lineage>
</organism>
<comment type="caution">
    <text evidence="2">The sequence shown here is derived from an EMBL/GenBank/DDBJ whole genome shotgun (WGS) entry which is preliminary data.</text>
</comment>
<feature type="domain" description="DUF4830" evidence="1">
    <location>
        <begin position="36"/>
        <end position="117"/>
    </location>
</feature>
<sequence length="136" mass="15713">ILIASIIFFLLVLTKWFIAYKNNTGLMTLDGRESFLFSLGWKIDRDSEEFKTVRLPEQFDGVMSDYNVLQKSQGFDFEKYRGKDCSQYTYKVINYPDVKHDVYVTIYICGRDVIGGDIHTASSDGFMHGIKRTPNV</sequence>
<keyword evidence="3" id="KW-1185">Reference proteome</keyword>
<accession>A0AA43RLE1</accession>
<feature type="non-terminal residue" evidence="2">
    <location>
        <position position="1"/>
    </location>
</feature>
<dbReference type="Pfam" id="PF16112">
    <property type="entry name" value="DUF4830"/>
    <property type="match status" value="1"/>
</dbReference>
<evidence type="ECO:0000313" key="2">
    <source>
        <dbReference type="EMBL" id="MDO4842956.1"/>
    </source>
</evidence>
<dbReference type="Proteomes" id="UP001168575">
    <property type="component" value="Unassembled WGS sequence"/>
</dbReference>
<reference evidence="2" key="1">
    <citation type="submission" date="2023-07" db="EMBL/GenBank/DDBJ databases">
        <title>Between Cages and Wild: Unraveling the Impact of Captivity on Animal Microbiomes and Antimicrobial Resistance.</title>
        <authorList>
            <person name="Schmartz G.P."/>
            <person name="Rehner J."/>
            <person name="Schuff M.J."/>
            <person name="Becker S.L."/>
            <person name="Kravczyk M."/>
            <person name="Gurevich A."/>
            <person name="Francke R."/>
            <person name="Mueller R."/>
            <person name="Keller V."/>
            <person name="Keller A."/>
        </authorList>
    </citation>
    <scope>NUCLEOTIDE SEQUENCE</scope>
    <source>
        <strain evidence="2">S12M_St_49</strain>
    </source>
</reference>
<dbReference type="InterPro" id="IPR032257">
    <property type="entry name" value="DUF4830"/>
</dbReference>
<evidence type="ECO:0000313" key="3">
    <source>
        <dbReference type="Proteomes" id="UP001168575"/>
    </source>
</evidence>
<protein>
    <submittedName>
        <fullName evidence="2">DUF4830 domain-containing protein</fullName>
    </submittedName>
</protein>
<gene>
    <name evidence="2" type="ORF">Q3982_09795</name>
</gene>
<name>A0AA43RLE1_9ACTN</name>
<dbReference type="AlphaFoldDB" id="A0AA43RLE1"/>